<sequence>MLDDRHHGEGDLDRLHREFDFARRVAHPHVVTMYDRGADWVSMEVIGGGTVAGLTTTADVLAALAAVADALDHAHRLGVVHCDVKPSNILVRDKPDGGAVLVDFGVAHSSTAADDRRATRIEASLPYTAPEILHGRSPVAASDEYSLACTTVELLIGAPPFTAHTAMALIDAHLHAPVPRYARRVAWVSHAFDSILAKAMAKDPDLRYPTCSEFVQLATRALTGRNIA</sequence>
<dbReference type="Pfam" id="PF00069">
    <property type="entry name" value="Pkinase"/>
    <property type="match status" value="1"/>
</dbReference>
<protein>
    <recommendedName>
        <fullName evidence="1">non-specific serine/threonine protein kinase</fullName>
        <ecNumber evidence="1">2.7.11.1</ecNumber>
    </recommendedName>
</protein>
<proteinExistence type="predicted"/>
<dbReference type="InterPro" id="IPR011009">
    <property type="entry name" value="Kinase-like_dom_sf"/>
</dbReference>
<dbReference type="EC" id="2.7.11.1" evidence="1"/>
<gene>
    <name evidence="8" type="ORF">MSEDJ_57350</name>
</gene>
<dbReference type="EMBL" id="AP022588">
    <property type="protein sequence ID" value="BBY31639.1"/>
    <property type="molecule type" value="Genomic_DNA"/>
</dbReference>
<name>A0A7I7QZ24_9MYCO</name>
<dbReference type="PANTHER" id="PTHR43289:SF6">
    <property type="entry name" value="SERINE_THREONINE-PROTEIN KINASE NEKL-3"/>
    <property type="match status" value="1"/>
</dbReference>
<dbReference type="InterPro" id="IPR008271">
    <property type="entry name" value="Ser/Thr_kinase_AS"/>
</dbReference>
<keyword evidence="6" id="KW-0067">ATP-binding</keyword>
<dbReference type="GO" id="GO:0080090">
    <property type="term" value="P:regulation of primary metabolic process"/>
    <property type="evidence" value="ECO:0007669"/>
    <property type="project" value="UniProtKB-ARBA"/>
</dbReference>
<dbReference type="SMART" id="SM00220">
    <property type="entry name" value="S_TKc"/>
    <property type="match status" value="1"/>
</dbReference>
<dbReference type="Proteomes" id="UP000467193">
    <property type="component" value="Chromosome"/>
</dbReference>
<keyword evidence="5 8" id="KW-0418">Kinase</keyword>
<dbReference type="AlphaFoldDB" id="A0A7I7QZ24"/>
<dbReference type="PROSITE" id="PS00108">
    <property type="entry name" value="PROTEIN_KINASE_ST"/>
    <property type="match status" value="1"/>
</dbReference>
<dbReference type="KEGG" id="msei:MSEDJ_57350"/>
<evidence type="ECO:0000313" key="9">
    <source>
        <dbReference type="Proteomes" id="UP000467193"/>
    </source>
</evidence>
<dbReference type="PANTHER" id="PTHR43289">
    <property type="entry name" value="MITOGEN-ACTIVATED PROTEIN KINASE KINASE KINASE 20-RELATED"/>
    <property type="match status" value="1"/>
</dbReference>
<keyword evidence="3" id="KW-0808">Transferase</keyword>
<organism evidence="8 9">
    <name type="scientific">Mycolicibacterium sediminis</name>
    <dbReference type="NCBI Taxonomy" id="1286180"/>
    <lineage>
        <taxon>Bacteria</taxon>
        <taxon>Bacillati</taxon>
        <taxon>Actinomycetota</taxon>
        <taxon>Actinomycetes</taxon>
        <taxon>Mycobacteriales</taxon>
        <taxon>Mycobacteriaceae</taxon>
        <taxon>Mycolicibacterium</taxon>
    </lineage>
</organism>
<dbReference type="Gene3D" id="1.10.510.10">
    <property type="entry name" value="Transferase(Phosphotransferase) domain 1"/>
    <property type="match status" value="1"/>
</dbReference>
<keyword evidence="4" id="KW-0547">Nucleotide-binding</keyword>
<dbReference type="CDD" id="cd14014">
    <property type="entry name" value="STKc_PknB_like"/>
    <property type="match status" value="1"/>
</dbReference>
<dbReference type="GO" id="GO:0005524">
    <property type="term" value="F:ATP binding"/>
    <property type="evidence" value="ECO:0007669"/>
    <property type="project" value="UniProtKB-KW"/>
</dbReference>
<evidence type="ECO:0000256" key="5">
    <source>
        <dbReference type="ARBA" id="ARBA00022777"/>
    </source>
</evidence>
<feature type="domain" description="Protein kinase" evidence="7">
    <location>
        <begin position="1"/>
        <end position="222"/>
    </location>
</feature>
<reference evidence="8 9" key="1">
    <citation type="journal article" date="2019" name="Emerg. Microbes Infect.">
        <title>Comprehensive subspecies identification of 175 nontuberculous mycobacteria species based on 7547 genomic profiles.</title>
        <authorList>
            <person name="Matsumoto Y."/>
            <person name="Kinjo T."/>
            <person name="Motooka D."/>
            <person name="Nabeya D."/>
            <person name="Jung N."/>
            <person name="Uechi K."/>
            <person name="Horii T."/>
            <person name="Iida T."/>
            <person name="Fujita J."/>
            <person name="Nakamura S."/>
        </authorList>
    </citation>
    <scope>NUCLEOTIDE SEQUENCE [LARGE SCALE GENOMIC DNA]</scope>
    <source>
        <strain evidence="8 9">JCM 17899</strain>
    </source>
</reference>
<evidence type="ECO:0000259" key="7">
    <source>
        <dbReference type="PROSITE" id="PS50011"/>
    </source>
</evidence>
<accession>A0A7I7QZ24</accession>
<evidence type="ECO:0000256" key="6">
    <source>
        <dbReference type="ARBA" id="ARBA00022840"/>
    </source>
</evidence>
<keyword evidence="2" id="KW-0723">Serine/threonine-protein kinase</keyword>
<dbReference type="InterPro" id="IPR000719">
    <property type="entry name" value="Prot_kinase_dom"/>
</dbReference>
<dbReference type="SUPFAM" id="SSF56112">
    <property type="entry name" value="Protein kinase-like (PK-like)"/>
    <property type="match status" value="1"/>
</dbReference>
<evidence type="ECO:0000313" key="8">
    <source>
        <dbReference type="EMBL" id="BBY31639.1"/>
    </source>
</evidence>
<evidence type="ECO:0000256" key="3">
    <source>
        <dbReference type="ARBA" id="ARBA00022679"/>
    </source>
</evidence>
<evidence type="ECO:0000256" key="4">
    <source>
        <dbReference type="ARBA" id="ARBA00022741"/>
    </source>
</evidence>
<evidence type="ECO:0000256" key="1">
    <source>
        <dbReference type="ARBA" id="ARBA00012513"/>
    </source>
</evidence>
<keyword evidence="9" id="KW-1185">Reference proteome</keyword>
<dbReference type="PROSITE" id="PS50011">
    <property type="entry name" value="PROTEIN_KINASE_DOM"/>
    <property type="match status" value="1"/>
</dbReference>
<dbReference type="GO" id="GO:0004674">
    <property type="term" value="F:protein serine/threonine kinase activity"/>
    <property type="evidence" value="ECO:0007669"/>
    <property type="project" value="UniProtKB-KW"/>
</dbReference>
<evidence type="ECO:0000256" key="2">
    <source>
        <dbReference type="ARBA" id="ARBA00022527"/>
    </source>
</evidence>